<dbReference type="Pfam" id="PF13579">
    <property type="entry name" value="Glyco_trans_4_4"/>
    <property type="match status" value="1"/>
</dbReference>
<evidence type="ECO:0000313" key="5">
    <source>
        <dbReference type="Proteomes" id="UP000230709"/>
    </source>
</evidence>
<organism evidence="4 5">
    <name type="scientific">Methylosinus trichosporium (strain ATCC 35070 / NCIMB 11131 / UNIQEM 75 / OB3b)</name>
    <dbReference type="NCBI Taxonomy" id="595536"/>
    <lineage>
        <taxon>Bacteria</taxon>
        <taxon>Pseudomonadati</taxon>
        <taxon>Pseudomonadota</taxon>
        <taxon>Alphaproteobacteria</taxon>
        <taxon>Hyphomicrobiales</taxon>
        <taxon>Methylocystaceae</taxon>
        <taxon>Methylosinus</taxon>
    </lineage>
</organism>
<dbReference type="GO" id="GO:0016758">
    <property type="term" value="F:hexosyltransferase activity"/>
    <property type="evidence" value="ECO:0007669"/>
    <property type="project" value="TreeGrafter"/>
</dbReference>
<reference evidence="5" key="1">
    <citation type="submission" date="2017-10" db="EMBL/GenBank/DDBJ databases">
        <title>Completed PacBio SMRT sequence of Methylosinus trichosporium OB3b reveals presence of a third large plasmid.</title>
        <authorList>
            <person name="Charles T.C."/>
            <person name="Lynch M.D.J."/>
            <person name="Heil J.R."/>
            <person name="Cheng J."/>
        </authorList>
    </citation>
    <scope>NUCLEOTIDE SEQUENCE [LARGE SCALE GENOMIC DNA]</scope>
    <source>
        <strain evidence="5">OB3b</strain>
    </source>
</reference>
<dbReference type="Gene3D" id="3.40.50.2000">
    <property type="entry name" value="Glycogen Phosphorylase B"/>
    <property type="match status" value="2"/>
</dbReference>
<dbReference type="InterPro" id="IPR028098">
    <property type="entry name" value="Glyco_trans_4-like_N"/>
</dbReference>
<evidence type="ECO:0000313" key="4">
    <source>
        <dbReference type="EMBL" id="ATQ69903.1"/>
    </source>
</evidence>
<feature type="region of interest" description="Disordered" evidence="1">
    <location>
        <begin position="84"/>
        <end position="118"/>
    </location>
</feature>
<dbReference type="KEGG" id="mtw:CQW49_19955"/>
<dbReference type="AlphaFoldDB" id="A0A2D2D4J8"/>
<accession>A0A2D2D4J8</accession>
<dbReference type="InterPro" id="IPR050194">
    <property type="entry name" value="Glycosyltransferase_grp1"/>
</dbReference>
<feature type="compositionally biased region" description="Basic and acidic residues" evidence="1">
    <location>
        <begin position="84"/>
        <end position="113"/>
    </location>
</feature>
<evidence type="ECO:0008006" key="6">
    <source>
        <dbReference type="Google" id="ProtNLM"/>
    </source>
</evidence>
<proteinExistence type="predicted"/>
<dbReference type="Proteomes" id="UP000230709">
    <property type="component" value="Chromosome"/>
</dbReference>
<dbReference type="EMBL" id="CP023737">
    <property type="protein sequence ID" value="ATQ69903.1"/>
    <property type="molecule type" value="Genomic_DNA"/>
</dbReference>
<dbReference type="Pfam" id="PF00534">
    <property type="entry name" value="Glycos_transf_1"/>
    <property type="match status" value="1"/>
</dbReference>
<dbReference type="PANTHER" id="PTHR45947">
    <property type="entry name" value="SULFOQUINOVOSYL TRANSFERASE SQD2"/>
    <property type="match status" value="1"/>
</dbReference>
<keyword evidence="5" id="KW-1185">Reference proteome</keyword>
<feature type="region of interest" description="Disordered" evidence="1">
    <location>
        <begin position="1"/>
        <end position="24"/>
    </location>
</feature>
<evidence type="ECO:0000259" key="2">
    <source>
        <dbReference type="Pfam" id="PF00534"/>
    </source>
</evidence>
<dbReference type="PANTHER" id="PTHR45947:SF3">
    <property type="entry name" value="SULFOQUINOVOSYL TRANSFERASE SQD2"/>
    <property type="match status" value="1"/>
</dbReference>
<evidence type="ECO:0000259" key="3">
    <source>
        <dbReference type="Pfam" id="PF13579"/>
    </source>
</evidence>
<dbReference type="STRING" id="595536.GCA_000178815_01202"/>
<gene>
    <name evidence="4" type="ORF">CQW49_19955</name>
</gene>
<name>A0A2D2D4J8_METT3</name>
<evidence type="ECO:0000256" key="1">
    <source>
        <dbReference type="SAM" id="MobiDB-lite"/>
    </source>
</evidence>
<dbReference type="InterPro" id="IPR001296">
    <property type="entry name" value="Glyco_trans_1"/>
</dbReference>
<feature type="domain" description="Glycosyltransferase subfamily 4-like N-terminal" evidence="3">
    <location>
        <begin position="159"/>
        <end position="317"/>
    </location>
</feature>
<sequence length="525" mass="56686">MVGRDLAAVHAAPAVPRQGGDQRHAAHQYLHGRRRRGKSEHIDQHRRDRRELYRLRYVSDDAGAVLARQLLWRGLSQAHCLARRESAARHGDRDRDSARRGGSRGERHQDLRRRGGGAAGRLDIRRSYRAACGALAEGQVAVRRLGVLHVIPSVSLREGGPARALATMERALDEAGVRVTTVATSHGLGDAAPARARRIYSKLWASPYKFAPGLAPTLAAAIRSHDVVHIHALFSFSSTLAAWIARLYGVPYVVRPLGVLNAWGVGERRARLKRLSIALVERSNLRAAAAVHFTSEQEKEEAERLGLAFRSVVIPLGVEAPEQSGDATRQLLPAALAGRMAILFLSRVSPKKNLETLIDAFALSPVLRKSAALVVAGEGEADYVERLRARARVAGVGEAVCWLGHVDGAQKALALRSADVFVLPSFSENFGIAAVEAMQAGLPCVLTPGVAVAASAEGAGAAIIVEPEATALRVALERLIGDGEARRRMSVRAREFSHEAWSTETMAARLVDLYETVARGRSSGE</sequence>
<feature type="domain" description="Glycosyl transferase family 1" evidence="2">
    <location>
        <begin position="341"/>
        <end position="495"/>
    </location>
</feature>
<dbReference type="SUPFAM" id="SSF53756">
    <property type="entry name" value="UDP-Glycosyltransferase/glycogen phosphorylase"/>
    <property type="match status" value="1"/>
</dbReference>
<protein>
    <recommendedName>
        <fullName evidence="6">Glycosyltransferase</fullName>
    </recommendedName>
</protein>